<evidence type="ECO:0000313" key="1">
    <source>
        <dbReference type="EMBL" id="GAA5513619.1"/>
    </source>
</evidence>
<dbReference type="Proteomes" id="UP001401887">
    <property type="component" value="Unassembled WGS sequence"/>
</dbReference>
<reference evidence="1 2" key="1">
    <citation type="submission" date="2024-02" db="EMBL/GenBank/DDBJ databases">
        <title>Deinococcus carri NBRC 110142.</title>
        <authorList>
            <person name="Ichikawa N."/>
            <person name="Katano-Makiyama Y."/>
            <person name="Hidaka K."/>
        </authorList>
    </citation>
    <scope>NUCLEOTIDE SEQUENCE [LARGE SCALE GENOMIC DNA]</scope>
    <source>
        <strain evidence="1 2">NBRC 110142</strain>
    </source>
</reference>
<sequence length="120" mass="13438">MSDPLPAEYLLLSAFSLTPLEPIDALKAARLWAPEQQDPTNEQRDLLHELHRIKGQIRWVRARKGKKGEQEGYILTPAGTDALATYWTEYGPAHTRRVGPSLGEIARQRLAEQCHQVGAA</sequence>
<dbReference type="EMBL" id="BAABRP010000009">
    <property type="protein sequence ID" value="GAA5513619.1"/>
    <property type="molecule type" value="Genomic_DNA"/>
</dbReference>
<comment type="caution">
    <text evidence="1">The sequence shown here is derived from an EMBL/GenBank/DDBJ whole genome shotgun (WGS) entry which is preliminary data.</text>
</comment>
<gene>
    <name evidence="1" type="ORF">Dcar01_02363</name>
</gene>
<keyword evidence="2" id="KW-1185">Reference proteome</keyword>
<proteinExistence type="predicted"/>
<organism evidence="1 2">
    <name type="scientific">Deinococcus carri</name>
    <dbReference type="NCBI Taxonomy" id="1211323"/>
    <lineage>
        <taxon>Bacteria</taxon>
        <taxon>Thermotogati</taxon>
        <taxon>Deinococcota</taxon>
        <taxon>Deinococci</taxon>
        <taxon>Deinococcales</taxon>
        <taxon>Deinococcaceae</taxon>
        <taxon>Deinococcus</taxon>
    </lineage>
</organism>
<dbReference type="RefSeq" id="WP_345465371.1">
    <property type="nucleotide sequence ID" value="NZ_BAABRP010000009.1"/>
</dbReference>
<accession>A0ABP9W8H8</accession>
<protein>
    <submittedName>
        <fullName evidence="1">Uncharacterized protein</fullName>
    </submittedName>
</protein>
<name>A0ABP9W8H8_9DEIO</name>
<evidence type="ECO:0000313" key="2">
    <source>
        <dbReference type="Proteomes" id="UP001401887"/>
    </source>
</evidence>